<evidence type="ECO:0000313" key="7">
    <source>
        <dbReference type="EMBL" id="CAF3698296.1"/>
    </source>
</evidence>
<dbReference type="SUPFAM" id="SSF57850">
    <property type="entry name" value="RING/U-box"/>
    <property type="match status" value="2"/>
</dbReference>
<dbReference type="Gene3D" id="3.30.40.10">
    <property type="entry name" value="Zinc/RING finger domain, C3HC4 (zinc finger)"/>
    <property type="match status" value="2"/>
</dbReference>
<accession>A0A818UGN8</accession>
<comment type="caution">
    <text evidence="7">The sequence shown here is derived from an EMBL/GenBank/DDBJ whole genome shotgun (WGS) entry which is preliminary data.</text>
</comment>
<dbReference type="PANTHER" id="PTHR24103">
    <property type="entry name" value="E3 UBIQUITIN-PROTEIN LIGASE TRIM"/>
    <property type="match status" value="1"/>
</dbReference>
<organism evidence="7 8">
    <name type="scientific">Adineta steineri</name>
    <dbReference type="NCBI Taxonomy" id="433720"/>
    <lineage>
        <taxon>Eukaryota</taxon>
        <taxon>Metazoa</taxon>
        <taxon>Spiralia</taxon>
        <taxon>Gnathifera</taxon>
        <taxon>Rotifera</taxon>
        <taxon>Eurotatoria</taxon>
        <taxon>Bdelloidea</taxon>
        <taxon>Adinetida</taxon>
        <taxon>Adinetidae</taxon>
        <taxon>Adineta</taxon>
    </lineage>
</organism>
<dbReference type="InterPro" id="IPR017907">
    <property type="entry name" value="Znf_RING_CS"/>
</dbReference>
<dbReference type="SMART" id="SM00184">
    <property type="entry name" value="RING"/>
    <property type="match status" value="2"/>
</dbReference>
<proteinExistence type="predicted"/>
<keyword evidence="3" id="KW-0862">Zinc</keyword>
<evidence type="ECO:0000256" key="2">
    <source>
        <dbReference type="ARBA" id="ARBA00022771"/>
    </source>
</evidence>
<dbReference type="Pfam" id="PF13445">
    <property type="entry name" value="zf-RING_UBOX"/>
    <property type="match status" value="2"/>
</dbReference>
<feature type="domain" description="RING-type" evidence="6">
    <location>
        <begin position="523"/>
        <end position="568"/>
    </location>
</feature>
<feature type="domain" description="RING-type" evidence="6">
    <location>
        <begin position="8"/>
        <end position="53"/>
    </location>
</feature>
<name>A0A818UGN8_9BILA</name>
<dbReference type="EMBL" id="CAJOAY010000590">
    <property type="protein sequence ID" value="CAF3698296.1"/>
    <property type="molecule type" value="Genomic_DNA"/>
</dbReference>
<evidence type="ECO:0000256" key="5">
    <source>
        <dbReference type="SAM" id="Coils"/>
    </source>
</evidence>
<sequence length="1092" mass="126995">MTTQGNKCPICLKLFNDPRWMPCKHIYCFKCIPYLHRRDLDTKDEIILECRICAMRHSFRDWSTVKYYVTLHCVPYITARQFDNTLITSTKSLCSICFNINSKDLEYCIHCDKNICRECFINHRMELKKNILSTIDQCHRFIRKNQQDTKEITDKIDNMELHIDFCTSELIDQIDTYSDSILAQLDEYTLSEDANSSSGYDSLTEQQPSEYVGSMQKNVILLEPSIIPFHLIGELISSDSNIPVSFVSQILWTMICSFYPSHIVFDSNSSKLFICCQQGSISVYNYTTTSLILVDRFFLQYNEESKAMMVIKSIAVSTSSLIVVFNSPFESIIHFYSFNGILLRSLSLHNEYISQIRFNNNYLWCLELISSSLSYFIFQSNDSFERKQFISFKQQRSFNPFRFAVNDLFVAVLDRALTGLILIFDKQTSLILKQIRSPLIDFEPCDIELTNQTLIYRFHHRILLIQLDNEQYIEHIDANKNINITLGKSNNEILLSSSTDDNNTFIIQFHFLMPLFTREFVSCHAKPSESHLYNDPVMLICSHVFCRSCCLYLAESSNDKSIMCPICSTRIPFDNINRFTNSLISHGTLATMVKQYLREEHKPNLCYSCQNNCIDDNEKFCQKCEIQYENLKRKIVETMKTCEELLENQKKISFDKIHEEINQIYVTIDQRTLNFNENIDKYQKELENLLIRQQKANENNASKHQPIDINTVSKLVEPRLNALKNNNNILENIKVEKEIKRLNEEADRQLRLLKHKADIVPILSPPKTKSSMNMLGELRFKSINSDSKASDASSDQSMINSYGDTSFQSIPTKLPMWTVLVKALPTHLCVYPLGKSTLIFSCSSNGIISLLNYISPVTYDSPRYIRSFNLFPEQTHVFVQSFTVFSRFMLVHTREKDKIDYLFIFSHEGILEYGPIQLSNPVGQYLADENRLWAIDTITQTIFFHTQPLLTDEISFKLSKRDNFISFDDTSKFIPFRIAINHQLLAILSKDLQQVYIYNKMSRERIFVSHFTAGNSMNIWDIGLFPRDHSLLLKFDWKSDGVIKHSLFIHFNTKNQSVGRIEGKHCLDVVIGPNKEILIGFNLRTGIIRCYM</sequence>
<dbReference type="AlphaFoldDB" id="A0A818UGN8"/>
<keyword evidence="5" id="KW-0175">Coiled coil</keyword>
<dbReference type="GO" id="GO:0008270">
    <property type="term" value="F:zinc ion binding"/>
    <property type="evidence" value="ECO:0007669"/>
    <property type="project" value="UniProtKB-KW"/>
</dbReference>
<dbReference type="InterPro" id="IPR050143">
    <property type="entry name" value="TRIM/RBCC"/>
</dbReference>
<dbReference type="PROSITE" id="PS00518">
    <property type="entry name" value="ZF_RING_1"/>
    <property type="match status" value="1"/>
</dbReference>
<evidence type="ECO:0000256" key="1">
    <source>
        <dbReference type="ARBA" id="ARBA00022723"/>
    </source>
</evidence>
<dbReference type="SUPFAM" id="SSF101898">
    <property type="entry name" value="NHL repeat"/>
    <property type="match status" value="1"/>
</dbReference>
<keyword evidence="1" id="KW-0479">Metal-binding</keyword>
<feature type="coiled-coil region" evidence="5">
    <location>
        <begin position="621"/>
        <end position="648"/>
    </location>
</feature>
<dbReference type="InterPro" id="IPR001841">
    <property type="entry name" value="Znf_RING"/>
</dbReference>
<dbReference type="InterPro" id="IPR027370">
    <property type="entry name" value="Znf-RING_euk"/>
</dbReference>
<dbReference type="InterPro" id="IPR013083">
    <property type="entry name" value="Znf_RING/FYVE/PHD"/>
</dbReference>
<dbReference type="PROSITE" id="PS50089">
    <property type="entry name" value="ZF_RING_2"/>
    <property type="match status" value="2"/>
</dbReference>
<protein>
    <recommendedName>
        <fullName evidence="6">RING-type domain-containing protein</fullName>
    </recommendedName>
</protein>
<evidence type="ECO:0000313" key="8">
    <source>
        <dbReference type="Proteomes" id="UP000663881"/>
    </source>
</evidence>
<evidence type="ECO:0000259" key="6">
    <source>
        <dbReference type="PROSITE" id="PS50089"/>
    </source>
</evidence>
<evidence type="ECO:0000256" key="3">
    <source>
        <dbReference type="ARBA" id="ARBA00022833"/>
    </source>
</evidence>
<evidence type="ECO:0000256" key="4">
    <source>
        <dbReference type="PROSITE-ProRule" id="PRU00175"/>
    </source>
</evidence>
<reference evidence="7" key="1">
    <citation type="submission" date="2021-02" db="EMBL/GenBank/DDBJ databases">
        <authorList>
            <person name="Nowell W R."/>
        </authorList>
    </citation>
    <scope>NUCLEOTIDE SEQUENCE</scope>
</reference>
<feature type="coiled-coil region" evidence="5">
    <location>
        <begin position="672"/>
        <end position="756"/>
    </location>
</feature>
<keyword evidence="2 4" id="KW-0863">Zinc-finger</keyword>
<gene>
    <name evidence="7" type="ORF">OKA104_LOCUS12309</name>
</gene>
<dbReference type="Proteomes" id="UP000663881">
    <property type="component" value="Unassembled WGS sequence"/>
</dbReference>